<dbReference type="Gene3D" id="1.10.287.1260">
    <property type="match status" value="1"/>
</dbReference>
<feature type="transmembrane region" description="Helical" evidence="5">
    <location>
        <begin position="182"/>
        <end position="201"/>
    </location>
</feature>
<dbReference type="OrthoDB" id="9792218at2"/>
<dbReference type="SUPFAM" id="SSF50182">
    <property type="entry name" value="Sm-like ribonucleoproteins"/>
    <property type="match status" value="1"/>
</dbReference>
<accession>A0A327KYX9</accession>
<dbReference type="PANTHER" id="PTHR30566:SF25">
    <property type="entry name" value="INNER MEMBRANE PROTEIN"/>
    <property type="match status" value="1"/>
</dbReference>
<proteinExistence type="predicted"/>
<sequence length="385" mass="42005">MSATGRGDREAELAFFDNILAQGLELLSTIPGSVVGIAALALAVAVVLALHAVVAALLRRALRRRPFVQTLLARSYGPSRLALVIVVIAVLLPAMPFDSRLADVAVRLLGVVFVMLLGWIALIAVDLGAAFYMRGYRVEMPNNVLARKHLTQVRILKRTAATLVVVVTAAAALMNFETVRQYGVSLFASAGAAGLVVGLAARPLFSNLIAGVQLAMTQPIRLGDAVIVENEWGEIEEITSTYVVVRIWDLRRLIVPLTYFIEKPFQNWTRENPDIFGAVMIHADYAVPVDRVRAKLREIVEASPLWDRRVAGLQVTDATDRTIELRALVSARTAGEAFDLRCEVREKLIAFLREVHPEGLPHVRAEIAEKTPEDATAARLADGVA</sequence>
<comment type="subcellular location">
    <subcellularLocation>
        <location evidence="1">Membrane</location>
    </subcellularLocation>
</comment>
<keyword evidence="2 5" id="KW-0812">Transmembrane</keyword>
<feature type="transmembrane region" description="Helical" evidence="5">
    <location>
        <begin position="109"/>
        <end position="134"/>
    </location>
</feature>
<protein>
    <submittedName>
        <fullName evidence="7">Mechanosensitive ion channel protein MscS</fullName>
    </submittedName>
</protein>
<keyword evidence="3 5" id="KW-1133">Transmembrane helix</keyword>
<dbReference type="InterPro" id="IPR023408">
    <property type="entry name" value="MscS_beta-dom_sf"/>
</dbReference>
<dbReference type="Gene3D" id="2.30.30.60">
    <property type="match status" value="1"/>
</dbReference>
<evidence type="ECO:0000256" key="4">
    <source>
        <dbReference type="ARBA" id="ARBA00023136"/>
    </source>
</evidence>
<reference evidence="7 8" key="1">
    <citation type="submission" date="2017-07" db="EMBL/GenBank/DDBJ databases">
        <title>Draft Genome Sequences of Select Purple Nonsulfur Bacteria.</title>
        <authorList>
            <person name="Lasarre B."/>
            <person name="Mckinlay J.B."/>
        </authorList>
    </citation>
    <scope>NUCLEOTIDE SEQUENCE [LARGE SCALE GENOMIC DNA]</scope>
    <source>
        <strain evidence="7 8">DSM 5909</strain>
    </source>
</reference>
<evidence type="ECO:0000313" key="8">
    <source>
        <dbReference type="Proteomes" id="UP000249130"/>
    </source>
</evidence>
<feature type="transmembrane region" description="Helical" evidence="5">
    <location>
        <begin position="155"/>
        <end position="176"/>
    </location>
</feature>
<dbReference type="GO" id="GO:0008381">
    <property type="term" value="F:mechanosensitive monoatomic ion channel activity"/>
    <property type="evidence" value="ECO:0007669"/>
    <property type="project" value="UniProtKB-ARBA"/>
</dbReference>
<evidence type="ECO:0000313" key="7">
    <source>
        <dbReference type="EMBL" id="RAI42412.1"/>
    </source>
</evidence>
<dbReference type="EMBL" id="NPEX01000156">
    <property type="protein sequence ID" value="RAI42412.1"/>
    <property type="molecule type" value="Genomic_DNA"/>
</dbReference>
<evidence type="ECO:0000256" key="3">
    <source>
        <dbReference type="ARBA" id="ARBA00022989"/>
    </source>
</evidence>
<dbReference type="AlphaFoldDB" id="A0A327KYX9"/>
<dbReference type="InterPro" id="IPR010920">
    <property type="entry name" value="LSM_dom_sf"/>
</dbReference>
<comment type="caution">
    <text evidence="7">The sequence shown here is derived from an EMBL/GenBank/DDBJ whole genome shotgun (WGS) entry which is preliminary data.</text>
</comment>
<feature type="transmembrane region" description="Helical" evidence="5">
    <location>
        <begin position="79"/>
        <end position="97"/>
    </location>
</feature>
<gene>
    <name evidence="7" type="ORF">CH341_19680</name>
</gene>
<dbReference type="GO" id="GO:0016020">
    <property type="term" value="C:membrane"/>
    <property type="evidence" value="ECO:0007669"/>
    <property type="project" value="UniProtKB-SubCell"/>
</dbReference>
<evidence type="ECO:0000256" key="2">
    <source>
        <dbReference type="ARBA" id="ARBA00022692"/>
    </source>
</evidence>
<keyword evidence="8" id="KW-1185">Reference proteome</keyword>
<evidence type="ECO:0000259" key="6">
    <source>
        <dbReference type="Pfam" id="PF00924"/>
    </source>
</evidence>
<dbReference type="Proteomes" id="UP000249130">
    <property type="component" value="Unassembled WGS sequence"/>
</dbReference>
<feature type="domain" description="Mechanosensitive ion channel MscS" evidence="6">
    <location>
        <begin position="204"/>
        <end position="270"/>
    </location>
</feature>
<dbReference type="PANTHER" id="PTHR30566">
    <property type="entry name" value="YNAI-RELATED MECHANOSENSITIVE ION CHANNEL"/>
    <property type="match status" value="1"/>
</dbReference>
<evidence type="ECO:0000256" key="1">
    <source>
        <dbReference type="ARBA" id="ARBA00004370"/>
    </source>
</evidence>
<name>A0A327KYX9_9BRAD</name>
<evidence type="ECO:0000256" key="5">
    <source>
        <dbReference type="SAM" id="Phobius"/>
    </source>
</evidence>
<dbReference type="InterPro" id="IPR006685">
    <property type="entry name" value="MscS_channel_2nd"/>
</dbReference>
<feature type="transmembrane region" description="Helical" evidence="5">
    <location>
        <begin position="34"/>
        <end position="58"/>
    </location>
</feature>
<organism evidence="7 8">
    <name type="scientific">Rhodoplanes roseus</name>
    <dbReference type="NCBI Taxonomy" id="29409"/>
    <lineage>
        <taxon>Bacteria</taxon>
        <taxon>Pseudomonadati</taxon>
        <taxon>Pseudomonadota</taxon>
        <taxon>Alphaproteobacteria</taxon>
        <taxon>Hyphomicrobiales</taxon>
        <taxon>Nitrobacteraceae</taxon>
        <taxon>Rhodoplanes</taxon>
    </lineage>
</organism>
<keyword evidence="4 5" id="KW-0472">Membrane</keyword>
<dbReference type="Pfam" id="PF00924">
    <property type="entry name" value="MS_channel_2nd"/>
    <property type="match status" value="1"/>
</dbReference>